<dbReference type="PATRIC" id="fig|1131731.3.peg.1643"/>
<name>K6C9H4_SCHAZ</name>
<comment type="caution">
    <text evidence="1">The sequence shown here is derived from an EMBL/GenBank/DDBJ whole genome shotgun (WGS) entry which is preliminary data.</text>
</comment>
<proteinExistence type="predicted"/>
<dbReference type="EMBL" id="AJLR01000045">
    <property type="protein sequence ID" value="EKN67780.1"/>
    <property type="molecule type" value="Genomic_DNA"/>
</dbReference>
<sequence>MCTALGGQKAIINESIKSGAIDFIVKPYFHNLVPIVSKHYNAKI</sequence>
<protein>
    <submittedName>
        <fullName evidence="1">Uncharacterized protein</fullName>
    </submittedName>
</protein>
<accession>K6C9H4</accession>
<dbReference type="AlphaFoldDB" id="K6C9H4"/>
<evidence type="ECO:0000313" key="2">
    <source>
        <dbReference type="Proteomes" id="UP000006315"/>
    </source>
</evidence>
<gene>
    <name evidence="1" type="ORF">BAZO_07859</name>
</gene>
<evidence type="ECO:0000313" key="1">
    <source>
        <dbReference type="EMBL" id="EKN67780.1"/>
    </source>
</evidence>
<dbReference type="Proteomes" id="UP000006315">
    <property type="component" value="Unassembled WGS sequence"/>
</dbReference>
<reference evidence="1 2" key="1">
    <citation type="journal article" date="2012" name="Front. Microbiol.">
        <title>Redundancy and modularity in membrane-associated dissimilatory nitrate reduction in Bacillus.</title>
        <authorList>
            <person name="Heylen K."/>
            <person name="Keltjens J."/>
        </authorList>
    </citation>
    <scope>NUCLEOTIDE SEQUENCE [LARGE SCALE GENOMIC DNA]</scope>
    <source>
        <strain evidence="1 2">LMG 9581</strain>
    </source>
</reference>
<keyword evidence="2" id="KW-1185">Reference proteome</keyword>
<organism evidence="1 2">
    <name type="scientific">Schinkia azotoformans LMG 9581</name>
    <dbReference type="NCBI Taxonomy" id="1131731"/>
    <lineage>
        <taxon>Bacteria</taxon>
        <taxon>Bacillati</taxon>
        <taxon>Bacillota</taxon>
        <taxon>Bacilli</taxon>
        <taxon>Bacillales</taxon>
        <taxon>Bacillaceae</taxon>
        <taxon>Calidifontibacillus/Schinkia group</taxon>
        <taxon>Schinkia</taxon>
    </lineage>
</organism>